<keyword evidence="3" id="KW-0238">DNA-binding</keyword>
<dbReference type="InterPro" id="IPR005119">
    <property type="entry name" value="LysR_subst-bd"/>
</dbReference>
<evidence type="ECO:0000313" key="7">
    <source>
        <dbReference type="Proteomes" id="UP000469440"/>
    </source>
</evidence>
<dbReference type="InterPro" id="IPR000847">
    <property type="entry name" value="LysR_HTH_N"/>
</dbReference>
<dbReference type="Gene3D" id="1.10.10.10">
    <property type="entry name" value="Winged helix-like DNA-binding domain superfamily/Winged helix DNA-binding domain"/>
    <property type="match status" value="1"/>
</dbReference>
<sequence length="298" mass="34100">MTMVQLAYYVEVVKRRSFTKAAEKLFVSQSTLSKAIRALENEFQAEFIGRRSKDLLITQDGLAFYEYATNLLDYYHEQTQQLEEKLRCAGGTLTLGLPPSAGTIYFSSLIYQFRQAYPETDLQITEITSKLIRDLVDDGTLDLGVVIEPFSDSKFYSQTVFSSEAVLVVPKQHPLAAKHSVDFGSLRSERLLMVSPDYMYYDVMLERCKAAGFTPNIVFESSQWDLILEMVANNQGVSILPKPLIDKLYANRLCQLHLKNPEFPWALSIIYRTDKFLTVPMQRFLKICKQSKQSHLPT</sequence>
<accession>A0A6N8HWJ1</accession>
<evidence type="ECO:0000256" key="4">
    <source>
        <dbReference type="ARBA" id="ARBA00023163"/>
    </source>
</evidence>
<evidence type="ECO:0000313" key="6">
    <source>
        <dbReference type="EMBL" id="MVB10049.1"/>
    </source>
</evidence>
<dbReference type="InterPro" id="IPR036388">
    <property type="entry name" value="WH-like_DNA-bd_sf"/>
</dbReference>
<dbReference type="Gene3D" id="3.40.190.290">
    <property type="match status" value="1"/>
</dbReference>
<dbReference type="EMBL" id="VWXL01000014">
    <property type="protein sequence ID" value="MVB10049.1"/>
    <property type="molecule type" value="Genomic_DNA"/>
</dbReference>
<dbReference type="GO" id="GO:0003677">
    <property type="term" value="F:DNA binding"/>
    <property type="evidence" value="ECO:0007669"/>
    <property type="project" value="UniProtKB-KW"/>
</dbReference>
<dbReference type="PROSITE" id="PS50931">
    <property type="entry name" value="HTH_LYSR"/>
    <property type="match status" value="1"/>
</dbReference>
<dbReference type="PANTHER" id="PTHR30419">
    <property type="entry name" value="HTH-TYPE TRANSCRIPTIONAL REGULATOR YBHD"/>
    <property type="match status" value="1"/>
</dbReference>
<dbReference type="InterPro" id="IPR050950">
    <property type="entry name" value="HTH-type_LysR_regulators"/>
</dbReference>
<gene>
    <name evidence="6" type="primary">gltC_1</name>
    <name evidence="6" type="ORF">CAFE_07200</name>
</gene>
<dbReference type="OrthoDB" id="9803714at2"/>
<evidence type="ECO:0000256" key="1">
    <source>
        <dbReference type="ARBA" id="ARBA00009437"/>
    </source>
</evidence>
<dbReference type="Pfam" id="PF00126">
    <property type="entry name" value="HTH_1"/>
    <property type="match status" value="1"/>
</dbReference>
<dbReference type="FunFam" id="1.10.10.10:FF:000001">
    <property type="entry name" value="LysR family transcriptional regulator"/>
    <property type="match status" value="1"/>
</dbReference>
<dbReference type="RefSeq" id="WP_066643982.1">
    <property type="nucleotide sequence ID" value="NZ_VWXL01000014.1"/>
</dbReference>
<reference evidence="6 7" key="1">
    <citation type="submission" date="2019-09" db="EMBL/GenBank/DDBJ databases">
        <title>Genome sequence of Clostridium sp. EA1.</title>
        <authorList>
            <person name="Poehlein A."/>
            <person name="Bengelsdorf F.R."/>
            <person name="Daniel R."/>
        </authorList>
    </citation>
    <scope>NUCLEOTIDE SEQUENCE [LARGE SCALE GENOMIC DNA]</scope>
    <source>
        <strain evidence="6 7">EA1</strain>
    </source>
</reference>
<keyword evidence="4" id="KW-0804">Transcription</keyword>
<comment type="caution">
    <text evidence="6">The sequence shown here is derived from an EMBL/GenBank/DDBJ whole genome shotgun (WGS) entry which is preliminary data.</text>
</comment>
<comment type="similarity">
    <text evidence="1">Belongs to the LysR transcriptional regulatory family.</text>
</comment>
<keyword evidence="2" id="KW-0805">Transcription regulation</keyword>
<dbReference type="InterPro" id="IPR036390">
    <property type="entry name" value="WH_DNA-bd_sf"/>
</dbReference>
<dbReference type="Proteomes" id="UP000469440">
    <property type="component" value="Unassembled WGS sequence"/>
</dbReference>
<keyword evidence="7" id="KW-1185">Reference proteome</keyword>
<dbReference type="PANTHER" id="PTHR30419:SF8">
    <property type="entry name" value="NITROGEN ASSIMILATION TRANSCRIPTIONAL ACTIVATOR-RELATED"/>
    <property type="match status" value="1"/>
</dbReference>
<dbReference type="SUPFAM" id="SSF53850">
    <property type="entry name" value="Periplasmic binding protein-like II"/>
    <property type="match status" value="1"/>
</dbReference>
<evidence type="ECO:0000256" key="3">
    <source>
        <dbReference type="ARBA" id="ARBA00023125"/>
    </source>
</evidence>
<evidence type="ECO:0000256" key="2">
    <source>
        <dbReference type="ARBA" id="ARBA00023015"/>
    </source>
</evidence>
<protein>
    <submittedName>
        <fullName evidence="6">HTH-type transcriptional regulator GltC</fullName>
    </submittedName>
</protein>
<dbReference type="Pfam" id="PF03466">
    <property type="entry name" value="LysR_substrate"/>
    <property type="match status" value="1"/>
</dbReference>
<dbReference type="PRINTS" id="PR00039">
    <property type="entry name" value="HTHLYSR"/>
</dbReference>
<dbReference type="SUPFAM" id="SSF46785">
    <property type="entry name" value="Winged helix' DNA-binding domain"/>
    <property type="match status" value="1"/>
</dbReference>
<evidence type="ECO:0000259" key="5">
    <source>
        <dbReference type="PROSITE" id="PS50931"/>
    </source>
</evidence>
<proteinExistence type="inferred from homology"/>
<feature type="domain" description="HTH lysR-type" evidence="5">
    <location>
        <begin position="1"/>
        <end position="58"/>
    </location>
</feature>
<dbReference type="AlphaFoldDB" id="A0A6N8HWJ1"/>
<dbReference type="GO" id="GO:0003700">
    <property type="term" value="F:DNA-binding transcription factor activity"/>
    <property type="evidence" value="ECO:0007669"/>
    <property type="project" value="InterPro"/>
</dbReference>
<organism evidence="6 7">
    <name type="scientific">Caproicibacter fermentans</name>
    <dbReference type="NCBI Taxonomy" id="2576756"/>
    <lineage>
        <taxon>Bacteria</taxon>
        <taxon>Bacillati</taxon>
        <taxon>Bacillota</taxon>
        <taxon>Clostridia</taxon>
        <taxon>Eubacteriales</taxon>
        <taxon>Acutalibacteraceae</taxon>
        <taxon>Caproicibacter</taxon>
    </lineage>
</organism>
<dbReference type="GO" id="GO:0005829">
    <property type="term" value="C:cytosol"/>
    <property type="evidence" value="ECO:0007669"/>
    <property type="project" value="TreeGrafter"/>
</dbReference>
<name>A0A6N8HWJ1_9FIRM</name>